<dbReference type="HOGENOM" id="CLU_1166291_0_0_1"/>
<accession>R9PCZ7</accession>
<dbReference type="GeneID" id="24112124"/>
<keyword evidence="3" id="KW-1185">Reference proteome</keyword>
<dbReference type="RefSeq" id="XP_012192845.1">
    <property type="nucleotide sequence ID" value="XM_012337455.1"/>
</dbReference>
<reference evidence="3" key="1">
    <citation type="journal article" date="2013" name="Genome Announc.">
        <title>Draft genome sequence of the basidiomycetous yeast-like fungus Pseudozyma hubeiensis SY62, which produces an abundant amount of the biosurfactant mannosylerythritol lipids.</title>
        <authorList>
            <person name="Konishi M."/>
            <person name="Hatada Y."/>
            <person name="Horiuchi J."/>
        </authorList>
    </citation>
    <scope>NUCLEOTIDE SEQUENCE [LARGE SCALE GENOMIC DNA]</scope>
    <source>
        <strain evidence="3">SY62</strain>
    </source>
</reference>
<gene>
    <name evidence="2" type="ORF">PHSY_006858</name>
</gene>
<proteinExistence type="predicted"/>
<dbReference type="AlphaFoldDB" id="R9PCZ7"/>
<evidence type="ECO:0000313" key="2">
    <source>
        <dbReference type="EMBL" id="GAC99258.1"/>
    </source>
</evidence>
<dbReference type="Proteomes" id="UP000014071">
    <property type="component" value="Unassembled WGS sequence"/>
</dbReference>
<protein>
    <submittedName>
        <fullName evidence="2">Dynein heavy chain</fullName>
    </submittedName>
</protein>
<organism evidence="2 3">
    <name type="scientific">Pseudozyma hubeiensis (strain SY62)</name>
    <name type="common">Yeast</name>
    <dbReference type="NCBI Taxonomy" id="1305764"/>
    <lineage>
        <taxon>Eukaryota</taxon>
        <taxon>Fungi</taxon>
        <taxon>Dikarya</taxon>
        <taxon>Basidiomycota</taxon>
        <taxon>Ustilaginomycotina</taxon>
        <taxon>Ustilaginomycetes</taxon>
        <taxon>Ustilaginales</taxon>
        <taxon>Ustilaginaceae</taxon>
        <taxon>Pseudozyma</taxon>
    </lineage>
</organism>
<name>R9PCZ7_PSEHS</name>
<feature type="region of interest" description="Disordered" evidence="1">
    <location>
        <begin position="97"/>
        <end position="126"/>
    </location>
</feature>
<dbReference type="EMBL" id="DF238829">
    <property type="protein sequence ID" value="GAC99258.1"/>
    <property type="molecule type" value="Genomic_DNA"/>
</dbReference>
<sequence>MHSCRFVPDAAEGTAEKATRLTSSGVTFLRPLAPRIASTVLAMATDRDRARISQVIGADRSDQARSTTAIPTRAVHGLVKMDVNLIRFQHFTRQATPASLEHTSKRTESSRVAPADETSKHRGVLHGKTHSHLRSLVYGVLLAALSLSLCVLLVEQVGSVAHGGAHDLLLEAAALLLLSTAAENRLDGRESIVHNSRRKMCVPSQYVIVAFVERKSKTRVLTLQRFRFGSRSWLRAGC</sequence>
<evidence type="ECO:0000313" key="3">
    <source>
        <dbReference type="Proteomes" id="UP000014071"/>
    </source>
</evidence>
<evidence type="ECO:0000256" key="1">
    <source>
        <dbReference type="SAM" id="MobiDB-lite"/>
    </source>
</evidence>